<feature type="transmembrane region" description="Helical" evidence="1">
    <location>
        <begin position="71"/>
        <end position="91"/>
    </location>
</feature>
<feature type="transmembrane region" description="Helical" evidence="1">
    <location>
        <begin position="103"/>
        <end position="121"/>
    </location>
</feature>
<dbReference type="Pfam" id="PF14248">
    <property type="entry name" value="DUF4345"/>
    <property type="match status" value="1"/>
</dbReference>
<protein>
    <submittedName>
        <fullName evidence="2">DUF4345 family protein</fullName>
    </submittedName>
</protein>
<evidence type="ECO:0000313" key="3">
    <source>
        <dbReference type="Proteomes" id="UP000680206"/>
    </source>
</evidence>
<gene>
    <name evidence="2" type="ORF">J4709_08120</name>
</gene>
<evidence type="ECO:0000313" key="2">
    <source>
        <dbReference type="EMBL" id="MBO2457535.1"/>
    </source>
</evidence>
<sequence length="122" mass="12503">MDDVLVALVAVFFLGMGVLGLARPRALIAPFGITLGSGEARTEVRAVYGGFGVAMAALLAYAAVTHGGSRTGIVLTVAAALAGMAFGRLASRAADKPAAFYPIWFYFWVELVGAAVLVAAVL</sequence>
<dbReference type="EMBL" id="JAGEPF010000005">
    <property type="protein sequence ID" value="MBO2457535.1"/>
    <property type="molecule type" value="Genomic_DNA"/>
</dbReference>
<keyword evidence="1" id="KW-0812">Transmembrane</keyword>
<keyword evidence="1" id="KW-0472">Membrane</keyword>
<name>A0ABS3RLB3_9ACTN</name>
<feature type="transmembrane region" description="Helical" evidence="1">
    <location>
        <begin position="46"/>
        <end position="64"/>
    </location>
</feature>
<keyword evidence="3" id="KW-1185">Reference proteome</keyword>
<accession>A0ABS3RLB3</accession>
<dbReference type="InterPro" id="IPR025597">
    <property type="entry name" value="DUF4345"/>
</dbReference>
<proteinExistence type="predicted"/>
<dbReference type="RefSeq" id="WP_208238698.1">
    <property type="nucleotide sequence ID" value="NZ_JAGEPF010000005.1"/>
</dbReference>
<dbReference type="Proteomes" id="UP000680206">
    <property type="component" value="Unassembled WGS sequence"/>
</dbReference>
<organism evidence="2 3">
    <name type="scientific">Actinomadura violacea</name>
    <dbReference type="NCBI Taxonomy" id="2819934"/>
    <lineage>
        <taxon>Bacteria</taxon>
        <taxon>Bacillati</taxon>
        <taxon>Actinomycetota</taxon>
        <taxon>Actinomycetes</taxon>
        <taxon>Streptosporangiales</taxon>
        <taxon>Thermomonosporaceae</taxon>
        <taxon>Actinomadura</taxon>
    </lineage>
</organism>
<comment type="caution">
    <text evidence="2">The sequence shown here is derived from an EMBL/GenBank/DDBJ whole genome shotgun (WGS) entry which is preliminary data.</text>
</comment>
<reference evidence="2 3" key="1">
    <citation type="submission" date="2021-03" db="EMBL/GenBank/DDBJ databases">
        <title>Actinomadura violae sp. nov., isolated from lichen in Thailand.</title>
        <authorList>
            <person name="Kanchanasin P."/>
            <person name="Saeng-In P."/>
            <person name="Phongsopitanun W."/>
            <person name="Yuki M."/>
            <person name="Kudo T."/>
            <person name="Ohkuma M."/>
            <person name="Tanasupawat S."/>
        </authorList>
    </citation>
    <scope>NUCLEOTIDE SEQUENCE [LARGE SCALE GENOMIC DNA]</scope>
    <source>
        <strain evidence="2 3">LCR2-06</strain>
    </source>
</reference>
<evidence type="ECO:0000256" key="1">
    <source>
        <dbReference type="SAM" id="Phobius"/>
    </source>
</evidence>
<keyword evidence="1" id="KW-1133">Transmembrane helix</keyword>